<feature type="domain" description="DUF6819" evidence="2">
    <location>
        <begin position="488"/>
        <end position="649"/>
    </location>
</feature>
<dbReference type="Gene3D" id="2.160.10.10">
    <property type="entry name" value="Hexapeptide repeat proteins"/>
    <property type="match status" value="1"/>
</dbReference>
<dbReference type="AlphaFoldDB" id="A0A8J7S694"/>
<name>A0A8J7S694_9BACT</name>
<dbReference type="Pfam" id="PF20683">
    <property type="entry name" value="DUF6819"/>
    <property type="match status" value="1"/>
</dbReference>
<dbReference type="InterPro" id="IPR049208">
    <property type="entry name" value="DUF6819"/>
</dbReference>
<comment type="caution">
    <text evidence="3">The sequence shown here is derived from an EMBL/GenBank/DDBJ whole genome shotgun (WGS) entry which is preliminary data.</text>
</comment>
<dbReference type="InterPro" id="IPR011004">
    <property type="entry name" value="Trimer_LpxA-like_sf"/>
</dbReference>
<sequence>MTYRNLNNDELAILKSNGCLAEDWDHVLVVEGFSPDRVRNVYFSGRNKLGVFDGKIKLEEGETVQCGIYHTTLHNTVLEDNIFIASVQFLSGYRVATGSVIRNVGTIAVTGKTTFGNGTEIEVLNEAGGREVMMYDRLSAQVAFIMATCRHNEKLVKQLEKMIGAYADSKVSEQGHIGTGTEIRDCGVLRNLDVGEYAKISNARHLEEVTLVSSREAPVTVGAGVIAENVIIQSGSVVETGAVLKNCFVGQGVKIGKQFSAENSVFFANSEAFHGEAVSLFAGPYSVTHHKSTLLIAAVTSFVNIGSGTNQSNHMYKLGPLHQGVLDRGVKTGSFSYMGWPMHIGPFTAVIGKHPDSFDGSEFPFSYITEMNGRSMLTPAMNLFTVGTRRDTEKWPNRDRRMGDDKLDQVHFDLFHPYIISKVRAGLARMKELREKASKEQDMVHYKGLYIKRLLLKTCARYYEMAIRMFMGKGLMRRLNSLDLPVSQKKLLRGLQFDRDKVCDRWVDAAGMYLPEVLYTRLQENIASGAFADTAELEAAVAGLAAETDEYIWAYCAALIEEWHGVPADSWSPALLAQIIDEGAEQTVKCNNMIVHDAKKEFDIWSRIGYGLSGDADGDFAAVRGDFEGNKFVTGLKKENEEVLEEADALKKKAGLVK</sequence>
<reference evidence="3" key="1">
    <citation type="submission" date="2021-02" db="EMBL/GenBank/DDBJ databases">
        <title>Natronogracilivirga saccharolytica gen. nov. sp. nov. a new anaerobic, haloalkiliphilic carbohydrate-fermenting bacterium from soda lake and proposing of Cyclonatronumiaceae fam. nov. in the phylum Balneolaeota.</title>
        <authorList>
            <person name="Zhilina T.N."/>
            <person name="Sorokin D.Y."/>
            <person name="Zavarzina D.G."/>
            <person name="Toshchakov S.V."/>
            <person name="Kublanov I.V."/>
        </authorList>
    </citation>
    <scope>NUCLEOTIDE SEQUENCE</scope>
    <source>
        <strain evidence="3">Z-1702</strain>
    </source>
</reference>
<dbReference type="Pfam" id="PF16314">
    <property type="entry name" value="DUF4954"/>
    <property type="match status" value="1"/>
</dbReference>
<feature type="domain" description="DUF4954" evidence="1">
    <location>
        <begin position="3"/>
        <end position="434"/>
    </location>
</feature>
<dbReference type="RefSeq" id="WP_210511725.1">
    <property type="nucleotide sequence ID" value="NZ_JAFIDN010000006.1"/>
</dbReference>
<gene>
    <name evidence="3" type="ORF">NATSA_08665</name>
</gene>
<evidence type="ECO:0000313" key="4">
    <source>
        <dbReference type="Proteomes" id="UP000673975"/>
    </source>
</evidence>
<dbReference type="EMBL" id="JAFIDN010000006">
    <property type="protein sequence ID" value="MBP3192733.1"/>
    <property type="molecule type" value="Genomic_DNA"/>
</dbReference>
<evidence type="ECO:0000259" key="2">
    <source>
        <dbReference type="Pfam" id="PF20683"/>
    </source>
</evidence>
<accession>A0A8J7S694</accession>
<organism evidence="3 4">
    <name type="scientific">Natronogracilivirga saccharolytica</name>
    <dbReference type="NCBI Taxonomy" id="2812953"/>
    <lineage>
        <taxon>Bacteria</taxon>
        <taxon>Pseudomonadati</taxon>
        <taxon>Balneolota</taxon>
        <taxon>Balneolia</taxon>
        <taxon>Balneolales</taxon>
        <taxon>Cyclonatronaceae</taxon>
        <taxon>Natronogracilivirga</taxon>
    </lineage>
</organism>
<dbReference type="SUPFAM" id="SSF51161">
    <property type="entry name" value="Trimeric LpxA-like enzymes"/>
    <property type="match status" value="1"/>
</dbReference>
<dbReference type="InterPro" id="IPR032533">
    <property type="entry name" value="DUF4954"/>
</dbReference>
<evidence type="ECO:0000259" key="1">
    <source>
        <dbReference type="Pfam" id="PF16314"/>
    </source>
</evidence>
<proteinExistence type="predicted"/>
<keyword evidence="4" id="KW-1185">Reference proteome</keyword>
<protein>
    <submittedName>
        <fullName evidence="3">DUF4954 family protein</fullName>
    </submittedName>
</protein>
<dbReference type="Proteomes" id="UP000673975">
    <property type="component" value="Unassembled WGS sequence"/>
</dbReference>
<evidence type="ECO:0000313" key="3">
    <source>
        <dbReference type="EMBL" id="MBP3192733.1"/>
    </source>
</evidence>